<dbReference type="GO" id="GO:0032259">
    <property type="term" value="P:methylation"/>
    <property type="evidence" value="ECO:0007669"/>
    <property type="project" value="UniProtKB-KW"/>
</dbReference>
<protein>
    <submittedName>
        <fullName evidence="1">Adenine-specific DNA methyltransferase</fullName>
    </submittedName>
</protein>
<dbReference type="Proteomes" id="UP000004123">
    <property type="component" value="Unassembled WGS sequence"/>
</dbReference>
<dbReference type="AlphaFoldDB" id="F9DH47"/>
<dbReference type="EMBL" id="AFPY01000039">
    <property type="protein sequence ID" value="EGQ19283.1"/>
    <property type="molecule type" value="Genomic_DNA"/>
</dbReference>
<dbReference type="HOGENOM" id="CLU_3139247_0_0_10"/>
<evidence type="ECO:0000313" key="2">
    <source>
        <dbReference type="Proteomes" id="UP000004123"/>
    </source>
</evidence>
<accession>F9DH47</accession>
<proteinExistence type="predicted"/>
<keyword evidence="1" id="KW-0808">Transferase</keyword>
<gene>
    <name evidence="1" type="primary">dam</name>
    <name evidence="1" type="ORF">HMPREF9144_0987</name>
</gene>
<dbReference type="STRING" id="997353.HMPREF9144_0987"/>
<sequence length="49" mass="5977">MSYFLSIISSCTYTININNKEYKQHNNQTKYVERLTNEMDKKEYYSTKL</sequence>
<name>F9DH47_9BACT</name>
<evidence type="ECO:0000313" key="1">
    <source>
        <dbReference type="EMBL" id="EGQ19283.1"/>
    </source>
</evidence>
<keyword evidence="1" id="KW-0489">Methyltransferase</keyword>
<dbReference type="GO" id="GO:0008168">
    <property type="term" value="F:methyltransferase activity"/>
    <property type="evidence" value="ECO:0007669"/>
    <property type="project" value="UniProtKB-KW"/>
</dbReference>
<organism evidence="1 2">
    <name type="scientific">Prevotella pallens ATCC 700821</name>
    <dbReference type="NCBI Taxonomy" id="997353"/>
    <lineage>
        <taxon>Bacteria</taxon>
        <taxon>Pseudomonadati</taxon>
        <taxon>Bacteroidota</taxon>
        <taxon>Bacteroidia</taxon>
        <taxon>Bacteroidales</taxon>
        <taxon>Prevotellaceae</taxon>
        <taxon>Prevotella</taxon>
    </lineage>
</organism>
<comment type="caution">
    <text evidence="1">The sequence shown here is derived from an EMBL/GenBank/DDBJ whole genome shotgun (WGS) entry which is preliminary data.</text>
</comment>
<reference evidence="1 2" key="1">
    <citation type="submission" date="2011-04" db="EMBL/GenBank/DDBJ databases">
        <authorList>
            <person name="Muzny D."/>
            <person name="Qin X."/>
            <person name="Deng J."/>
            <person name="Jiang H."/>
            <person name="Liu Y."/>
            <person name="Qu J."/>
            <person name="Song X.-Z."/>
            <person name="Zhang L."/>
            <person name="Thornton R."/>
            <person name="Coyle M."/>
            <person name="Francisco L."/>
            <person name="Jackson L."/>
            <person name="Javaid M."/>
            <person name="Korchina V."/>
            <person name="Kovar C."/>
            <person name="Mata R."/>
            <person name="Mathew T."/>
            <person name="Ngo R."/>
            <person name="Nguyen L."/>
            <person name="Nguyen N."/>
            <person name="Okwuonu G."/>
            <person name="Ongeri F."/>
            <person name="Pham C."/>
            <person name="Simmons D."/>
            <person name="Wilczek-Boney K."/>
            <person name="Hale W."/>
            <person name="Jakkamsetti A."/>
            <person name="Pham P."/>
            <person name="Ruth R."/>
            <person name="San Lucas F."/>
            <person name="Warren J."/>
            <person name="Zhang J."/>
            <person name="Zhao Z."/>
            <person name="Zhou C."/>
            <person name="Zhu D."/>
            <person name="Lee S."/>
            <person name="Bess C."/>
            <person name="Blankenburg K."/>
            <person name="Forbes L."/>
            <person name="Fu Q."/>
            <person name="Gubbala S."/>
            <person name="Hirani K."/>
            <person name="Jayaseelan J.C."/>
            <person name="Lara F."/>
            <person name="Munidasa M."/>
            <person name="Palculict T."/>
            <person name="Patil S."/>
            <person name="Pu L.-L."/>
            <person name="Saada N."/>
            <person name="Tang L."/>
            <person name="Weissenberger G."/>
            <person name="Zhu Y."/>
            <person name="Hemphill L."/>
            <person name="Shang Y."/>
            <person name="Youmans B."/>
            <person name="Ayvaz T."/>
            <person name="Ross M."/>
            <person name="Santibanez J."/>
            <person name="Aqrawi P."/>
            <person name="Gross S."/>
            <person name="Joshi V."/>
            <person name="Fowler G."/>
            <person name="Nazareth L."/>
            <person name="Reid J."/>
            <person name="Worley K."/>
            <person name="Petrosino J."/>
            <person name="Highlander S."/>
            <person name="Gibbs R."/>
        </authorList>
    </citation>
    <scope>NUCLEOTIDE SEQUENCE [LARGE SCALE GENOMIC DNA]</scope>
    <source>
        <strain evidence="1 2">ATCC 700821</strain>
    </source>
</reference>